<evidence type="ECO:0000313" key="1">
    <source>
        <dbReference type="EMBL" id="KXB08965.1"/>
    </source>
</evidence>
<sequence length="91" mass="10728">MSYPSYQVTGCEEEHLNDIYDYEKTTCGEVIWWRSRRNQKMLRYTPNYGWCLGWYTHSDNEDNIPPTDGWTFNGGRCSPSTLGINIRIQPL</sequence>
<reference evidence="1 2" key="1">
    <citation type="journal article" date="2016" name="Sci. Rep.">
        <title>Metabolic traits of an uncultured archaeal lineage -MSBL1- from brine pools of the Red Sea.</title>
        <authorList>
            <person name="Mwirichia R."/>
            <person name="Alam I."/>
            <person name="Rashid M."/>
            <person name="Vinu M."/>
            <person name="Ba-Alawi W."/>
            <person name="Anthony Kamau A."/>
            <person name="Kamanda Ngugi D."/>
            <person name="Goker M."/>
            <person name="Klenk H.P."/>
            <person name="Bajic V."/>
            <person name="Stingl U."/>
        </authorList>
    </citation>
    <scope>NUCLEOTIDE SEQUENCE [LARGE SCALE GENOMIC DNA]</scope>
    <source>
        <strain evidence="1">SCGC-AAA385M02</strain>
    </source>
</reference>
<protein>
    <submittedName>
        <fullName evidence="1">Uncharacterized protein</fullName>
    </submittedName>
</protein>
<name>A0A133VRD0_9EURY</name>
<proteinExistence type="predicted"/>
<dbReference type="Proteomes" id="UP000070248">
    <property type="component" value="Unassembled WGS sequence"/>
</dbReference>
<comment type="caution">
    <text evidence="1">The sequence shown here is derived from an EMBL/GenBank/DDBJ whole genome shotgun (WGS) entry which is preliminary data.</text>
</comment>
<accession>A0A133VRD0</accession>
<evidence type="ECO:0000313" key="2">
    <source>
        <dbReference type="Proteomes" id="UP000070248"/>
    </source>
</evidence>
<keyword evidence="2" id="KW-1185">Reference proteome</keyword>
<dbReference type="EMBL" id="LHYL01000001">
    <property type="protein sequence ID" value="KXB08965.1"/>
    <property type="molecule type" value="Genomic_DNA"/>
</dbReference>
<dbReference type="AlphaFoldDB" id="A0A133VRD0"/>
<organism evidence="1 2">
    <name type="scientific">candidate division MSBL1 archaeon SCGC-AAA385M02</name>
    <dbReference type="NCBI Taxonomy" id="1698287"/>
    <lineage>
        <taxon>Archaea</taxon>
        <taxon>Methanobacteriati</taxon>
        <taxon>Methanobacteriota</taxon>
        <taxon>candidate division MSBL1</taxon>
    </lineage>
</organism>
<gene>
    <name evidence="1" type="ORF">AKJ59_00085</name>
</gene>